<evidence type="ECO:0000256" key="6">
    <source>
        <dbReference type="ARBA" id="ARBA00023136"/>
    </source>
</evidence>
<dbReference type="InterPro" id="IPR001503">
    <property type="entry name" value="Glyco_trans_10"/>
</dbReference>
<feature type="non-terminal residue" evidence="9">
    <location>
        <position position="142"/>
    </location>
</feature>
<evidence type="ECO:0000256" key="7">
    <source>
        <dbReference type="ARBA" id="ARBA00023180"/>
    </source>
</evidence>
<dbReference type="Proteomes" id="UP000789759">
    <property type="component" value="Unassembled WGS sequence"/>
</dbReference>
<feature type="non-terminal residue" evidence="9">
    <location>
        <position position="1"/>
    </location>
</feature>
<dbReference type="OrthoDB" id="427096at2759"/>
<evidence type="ECO:0000256" key="1">
    <source>
        <dbReference type="ARBA" id="ARBA00004167"/>
    </source>
</evidence>
<keyword evidence="7" id="KW-0325">Glycoprotein</keyword>
<accession>A0A9N9PJ99</accession>
<dbReference type="GO" id="GO:0016020">
    <property type="term" value="C:membrane"/>
    <property type="evidence" value="ECO:0007669"/>
    <property type="project" value="UniProtKB-SubCell"/>
</dbReference>
<dbReference type="InterPro" id="IPR038577">
    <property type="entry name" value="GT10-like_C_sf"/>
</dbReference>
<dbReference type="GO" id="GO:0008417">
    <property type="term" value="F:fucosyltransferase activity"/>
    <property type="evidence" value="ECO:0007669"/>
    <property type="project" value="InterPro"/>
</dbReference>
<comment type="pathway">
    <text evidence="2">Protein modification; protein glycosylation.</text>
</comment>
<protein>
    <submittedName>
        <fullName evidence="9">10843_t:CDS:1</fullName>
    </submittedName>
</protein>
<name>A0A9N9PJ99_9GLOM</name>
<dbReference type="PANTHER" id="PTHR11929:SF194">
    <property type="entry name" value="ALPHA-(1,3)-FUCOSYLTRANSFERASE 10"/>
    <property type="match status" value="1"/>
</dbReference>
<proteinExistence type="predicted"/>
<evidence type="ECO:0000259" key="8">
    <source>
        <dbReference type="Pfam" id="PF17039"/>
    </source>
</evidence>
<gene>
    <name evidence="9" type="ORF">CPELLU_LOCUS21824</name>
</gene>
<keyword evidence="10" id="KW-1185">Reference proteome</keyword>
<evidence type="ECO:0000313" key="10">
    <source>
        <dbReference type="Proteomes" id="UP000789759"/>
    </source>
</evidence>
<sequence>KKLNDLTSEELKNADALFCVNQPNLPKERAWKGQKYIQFTLEPKTYCPQCHDKNHMFDIRATYQESSDIPTSYVRMDSAKWRTVLPFNITKLHKNSTFISFIASHLTEFRKTFIPSIEAHIPVASFGGVNHNTDWNTYPECE</sequence>
<reference evidence="9" key="1">
    <citation type="submission" date="2021-06" db="EMBL/GenBank/DDBJ databases">
        <authorList>
            <person name="Kallberg Y."/>
            <person name="Tangrot J."/>
            <person name="Rosling A."/>
        </authorList>
    </citation>
    <scope>NUCLEOTIDE SEQUENCE</scope>
    <source>
        <strain evidence="9">FL966</strain>
    </source>
</reference>
<evidence type="ECO:0000256" key="2">
    <source>
        <dbReference type="ARBA" id="ARBA00004922"/>
    </source>
</evidence>
<dbReference type="Gene3D" id="3.40.50.11660">
    <property type="entry name" value="Glycosyl transferase family 10, C-terminal domain"/>
    <property type="match status" value="1"/>
</dbReference>
<organism evidence="9 10">
    <name type="scientific">Cetraspora pellucida</name>
    <dbReference type="NCBI Taxonomy" id="1433469"/>
    <lineage>
        <taxon>Eukaryota</taxon>
        <taxon>Fungi</taxon>
        <taxon>Fungi incertae sedis</taxon>
        <taxon>Mucoromycota</taxon>
        <taxon>Glomeromycotina</taxon>
        <taxon>Glomeromycetes</taxon>
        <taxon>Diversisporales</taxon>
        <taxon>Gigasporaceae</taxon>
        <taxon>Cetraspora</taxon>
    </lineage>
</organism>
<evidence type="ECO:0000256" key="5">
    <source>
        <dbReference type="ARBA" id="ARBA00022989"/>
    </source>
</evidence>
<evidence type="ECO:0000256" key="3">
    <source>
        <dbReference type="ARBA" id="ARBA00022692"/>
    </source>
</evidence>
<dbReference type="SUPFAM" id="SSF53756">
    <property type="entry name" value="UDP-Glycosyltransferase/glycogen phosphorylase"/>
    <property type="match status" value="1"/>
</dbReference>
<dbReference type="AlphaFoldDB" id="A0A9N9PJ99"/>
<evidence type="ECO:0000256" key="4">
    <source>
        <dbReference type="ARBA" id="ARBA00022968"/>
    </source>
</evidence>
<keyword evidence="3" id="KW-0812">Transmembrane</keyword>
<keyword evidence="6" id="KW-0472">Membrane</keyword>
<comment type="subcellular location">
    <subcellularLocation>
        <location evidence="1">Membrane</location>
        <topology evidence="1">Single-pass membrane protein</topology>
    </subcellularLocation>
</comment>
<comment type="caution">
    <text evidence="9">The sequence shown here is derived from an EMBL/GenBank/DDBJ whole genome shotgun (WGS) entry which is preliminary data.</text>
</comment>
<dbReference type="InterPro" id="IPR031481">
    <property type="entry name" value="Glyco_tran_10_N"/>
</dbReference>
<dbReference type="Pfam" id="PF17039">
    <property type="entry name" value="Glyco_tran_10_N"/>
    <property type="match status" value="1"/>
</dbReference>
<evidence type="ECO:0000313" key="9">
    <source>
        <dbReference type="EMBL" id="CAG8839204.1"/>
    </source>
</evidence>
<feature type="domain" description="Fucosyltransferase N-terminal" evidence="8">
    <location>
        <begin position="20"/>
        <end position="73"/>
    </location>
</feature>
<dbReference type="EMBL" id="CAJVQA010086498">
    <property type="protein sequence ID" value="CAG8839204.1"/>
    <property type="molecule type" value="Genomic_DNA"/>
</dbReference>
<keyword evidence="4" id="KW-0735">Signal-anchor</keyword>
<dbReference type="PANTHER" id="PTHR11929">
    <property type="entry name" value="ALPHA- 1,3 -FUCOSYLTRANSFERASE"/>
    <property type="match status" value="1"/>
</dbReference>
<keyword evidence="5" id="KW-1133">Transmembrane helix</keyword>